<dbReference type="InterPro" id="IPR035965">
    <property type="entry name" value="PAS-like_dom_sf"/>
</dbReference>
<evidence type="ECO:0000256" key="2">
    <source>
        <dbReference type="ARBA" id="ARBA00022840"/>
    </source>
</evidence>
<evidence type="ECO:0000259" key="7">
    <source>
        <dbReference type="PROSITE" id="PS50112"/>
    </source>
</evidence>
<dbReference type="InterPro" id="IPR029016">
    <property type="entry name" value="GAF-like_dom_sf"/>
</dbReference>
<keyword evidence="3" id="KW-0805">Transcription regulation</keyword>
<dbReference type="Gene3D" id="3.40.50.300">
    <property type="entry name" value="P-loop containing nucleotide triphosphate hydrolases"/>
    <property type="match status" value="1"/>
</dbReference>
<dbReference type="Pfam" id="PF00158">
    <property type="entry name" value="Sigma54_activat"/>
    <property type="match status" value="1"/>
</dbReference>
<evidence type="ECO:0000256" key="5">
    <source>
        <dbReference type="ARBA" id="ARBA00023163"/>
    </source>
</evidence>
<dbReference type="PANTHER" id="PTHR32071:SF57">
    <property type="entry name" value="C4-DICARBOXYLATE TRANSPORT TRANSCRIPTIONAL REGULATORY PROTEIN DCTD"/>
    <property type="match status" value="1"/>
</dbReference>
<dbReference type="GO" id="GO:0006355">
    <property type="term" value="P:regulation of DNA-templated transcription"/>
    <property type="evidence" value="ECO:0007669"/>
    <property type="project" value="InterPro"/>
</dbReference>
<proteinExistence type="predicted"/>
<dbReference type="Gene3D" id="1.10.8.60">
    <property type="match status" value="1"/>
</dbReference>
<sequence>MLDKNTLKPIIERSHARCKKLGVDINQVASKTVISGFELQNKLSYNKDLILTAKPYMEQLNEFVKGSSFFALLTDGEGCILNALGDDEILSEAFEMKMIPGAYMNEENIGTNAMAIIIKEKVPIQMSGKEHYIKAYHKWTCSAAPIKDIYGNVIGILNLTGYMEDAHLHTLGMVIAASNAIEEMLKVKQYSKTSCMTQRQMKLVFDSIPVGIITTDVNGKVLSANKKAVEMFGYIEYELKRKSLKDLVENWEKIKKAIYSGKSYCEKDQLIYGLNNKILFDITAHPAYNSDENIMEITFIFQEVKKPRKLANKLEEGRAIYTFDKIVTENQDFRNIIQYAKKISDSKSTILITGESGTGKELFAQSIHNYSRRMDEPFVALNCGAIPKELIEAELFGYEEGSFTGAKKGGSNGKFEIANGGTIFLDEIGEMPLEMQTKLLRVIQEGMITRIGSSKSMYVDVRVIAATNKNLRREVEENRFRKDLYYRLNVLPLNLPPLRKRIEDIVPLTRYFMKSLSKSLNKKEVEIPDEYIQHLINYNWPGNVRELENVVELIINTENFPVMTSSQHNEMQVDQNWLSQTSSESLKLEEIEKDHLIKVLNICKGNVSQAAKTLGIRRNTLYNKINKYNLN</sequence>
<dbReference type="FunFam" id="3.40.50.300:FF:000006">
    <property type="entry name" value="DNA-binding transcriptional regulator NtrC"/>
    <property type="match status" value="1"/>
</dbReference>
<dbReference type="AlphaFoldDB" id="A0AAC9RJY9"/>
<dbReference type="SUPFAM" id="SSF52540">
    <property type="entry name" value="P-loop containing nucleoside triphosphate hydrolases"/>
    <property type="match status" value="1"/>
</dbReference>
<dbReference type="PROSITE" id="PS50045">
    <property type="entry name" value="SIGMA54_INTERACT_4"/>
    <property type="match status" value="1"/>
</dbReference>
<dbReference type="PROSITE" id="PS00688">
    <property type="entry name" value="SIGMA54_INTERACT_3"/>
    <property type="match status" value="1"/>
</dbReference>
<reference evidence="8 10" key="1">
    <citation type="submission" date="2016-10" db="EMBL/GenBank/DDBJ databases">
        <title>Complete Genome Sequence of Acetogen Clostridium formicoaceticum ATCC 27076.</title>
        <authorList>
            <person name="Bao T."/>
            <person name="Cheng C."/>
            <person name="Zhao J."/>
            <person name="Yang S.-T."/>
            <person name="Wang J."/>
            <person name="Wang M."/>
        </authorList>
    </citation>
    <scope>NUCLEOTIDE SEQUENCE [LARGE SCALE GENOMIC DNA]</scope>
    <source>
        <strain evidence="8 10">ATCC 27076</strain>
    </source>
</reference>
<protein>
    <submittedName>
        <fullName evidence="9">Acetoin dehydrogenase operon transcriptional activator AcoR</fullName>
    </submittedName>
    <submittedName>
        <fullName evidence="8">Sigma-54-dependent Fis family transcriptional regulator</fullName>
    </submittedName>
</protein>
<dbReference type="RefSeq" id="WP_070968049.1">
    <property type="nucleotide sequence ID" value="NZ_CP017603.1"/>
</dbReference>
<evidence type="ECO:0000256" key="1">
    <source>
        <dbReference type="ARBA" id="ARBA00022741"/>
    </source>
</evidence>
<dbReference type="InterPro" id="IPR058031">
    <property type="entry name" value="AAA_lid_NorR"/>
</dbReference>
<keyword evidence="1" id="KW-0547">Nucleotide-binding</keyword>
<evidence type="ECO:0000313" key="8">
    <source>
        <dbReference type="EMBL" id="AOY76461.1"/>
    </source>
</evidence>
<feature type="domain" description="PAS" evidence="7">
    <location>
        <begin position="197"/>
        <end position="248"/>
    </location>
</feature>
<feature type="domain" description="Sigma-54 factor interaction" evidence="6">
    <location>
        <begin position="326"/>
        <end position="556"/>
    </location>
</feature>
<dbReference type="PANTHER" id="PTHR32071">
    <property type="entry name" value="TRANSCRIPTIONAL REGULATORY PROTEIN"/>
    <property type="match status" value="1"/>
</dbReference>
<dbReference type="CDD" id="cd00009">
    <property type="entry name" value="AAA"/>
    <property type="match status" value="1"/>
</dbReference>
<dbReference type="InterPro" id="IPR002197">
    <property type="entry name" value="HTH_Fis"/>
</dbReference>
<keyword evidence="2" id="KW-0067">ATP-binding</keyword>
<dbReference type="Pfam" id="PF02954">
    <property type="entry name" value="HTH_8"/>
    <property type="match status" value="1"/>
</dbReference>
<evidence type="ECO:0000313" key="10">
    <source>
        <dbReference type="Proteomes" id="UP000177894"/>
    </source>
</evidence>
<dbReference type="EMBL" id="CP017603">
    <property type="protein sequence ID" value="AOY76461.1"/>
    <property type="molecule type" value="Genomic_DNA"/>
</dbReference>
<reference evidence="9 11" key="2">
    <citation type="submission" date="2017-03" db="EMBL/GenBank/DDBJ databases">
        <title>Complete sequence of Clostridium formicaceticum DSM 92.</title>
        <authorList>
            <person name="Poehlein A."/>
            <person name="Karl M."/>
            <person name="Bengelsdorf F.R."/>
            <person name="Duerre P."/>
            <person name="Daniel R."/>
        </authorList>
    </citation>
    <scope>NUCLEOTIDE SEQUENCE [LARGE SCALE GENOMIC DNA]</scope>
    <source>
        <strain evidence="9 11">DSM 92</strain>
    </source>
</reference>
<evidence type="ECO:0000256" key="4">
    <source>
        <dbReference type="ARBA" id="ARBA00023125"/>
    </source>
</evidence>
<keyword evidence="5" id="KW-0804">Transcription</keyword>
<dbReference type="SUPFAM" id="SSF46689">
    <property type="entry name" value="Homeodomain-like"/>
    <property type="match status" value="1"/>
</dbReference>
<dbReference type="PROSITE" id="PS00676">
    <property type="entry name" value="SIGMA54_INTERACT_2"/>
    <property type="match status" value="1"/>
</dbReference>
<keyword evidence="4" id="KW-0238">DNA-binding</keyword>
<dbReference type="InterPro" id="IPR027417">
    <property type="entry name" value="P-loop_NTPase"/>
</dbReference>
<dbReference type="InterPro" id="IPR025943">
    <property type="entry name" value="Sigma_54_int_dom_ATP-bd_2"/>
</dbReference>
<dbReference type="InterPro" id="IPR025944">
    <property type="entry name" value="Sigma_54_int_dom_CS"/>
</dbReference>
<dbReference type="Gene3D" id="3.30.450.40">
    <property type="match status" value="1"/>
</dbReference>
<evidence type="ECO:0000313" key="11">
    <source>
        <dbReference type="Proteomes" id="UP000192478"/>
    </source>
</evidence>
<dbReference type="Gene3D" id="1.10.10.60">
    <property type="entry name" value="Homeodomain-like"/>
    <property type="match status" value="1"/>
</dbReference>
<dbReference type="SUPFAM" id="SSF55785">
    <property type="entry name" value="PYP-like sensor domain (PAS domain)"/>
    <property type="match status" value="1"/>
</dbReference>
<dbReference type="InterPro" id="IPR009057">
    <property type="entry name" value="Homeodomain-like_sf"/>
</dbReference>
<evidence type="ECO:0000313" key="9">
    <source>
        <dbReference type="EMBL" id="ARE86860.1"/>
    </source>
</evidence>
<dbReference type="Pfam" id="PF00989">
    <property type="entry name" value="PAS"/>
    <property type="match status" value="1"/>
</dbReference>
<dbReference type="InterPro" id="IPR003593">
    <property type="entry name" value="AAA+_ATPase"/>
</dbReference>
<dbReference type="InterPro" id="IPR025662">
    <property type="entry name" value="Sigma_54_int_dom_ATP-bd_1"/>
</dbReference>
<dbReference type="Gene3D" id="3.30.450.20">
    <property type="entry name" value="PAS domain"/>
    <property type="match status" value="1"/>
</dbReference>
<dbReference type="GO" id="GO:0005524">
    <property type="term" value="F:ATP binding"/>
    <property type="evidence" value="ECO:0007669"/>
    <property type="project" value="UniProtKB-KW"/>
</dbReference>
<dbReference type="Proteomes" id="UP000192478">
    <property type="component" value="Chromosome"/>
</dbReference>
<name>A0AAC9RJY9_9CLOT</name>
<dbReference type="InterPro" id="IPR000014">
    <property type="entry name" value="PAS"/>
</dbReference>
<dbReference type="Pfam" id="PF25601">
    <property type="entry name" value="AAA_lid_14"/>
    <property type="match status" value="1"/>
</dbReference>
<dbReference type="Proteomes" id="UP000177894">
    <property type="component" value="Chromosome"/>
</dbReference>
<dbReference type="SMART" id="SM00382">
    <property type="entry name" value="AAA"/>
    <property type="match status" value="1"/>
</dbReference>
<dbReference type="KEGG" id="cfm:BJL90_11410"/>
<evidence type="ECO:0000259" key="6">
    <source>
        <dbReference type="PROSITE" id="PS50045"/>
    </source>
</evidence>
<dbReference type="PRINTS" id="PR01590">
    <property type="entry name" value="HTHFIS"/>
</dbReference>
<dbReference type="EMBL" id="CP020559">
    <property type="protein sequence ID" value="ARE86860.1"/>
    <property type="molecule type" value="Genomic_DNA"/>
</dbReference>
<dbReference type="PROSITE" id="PS00675">
    <property type="entry name" value="SIGMA54_INTERACT_1"/>
    <property type="match status" value="1"/>
</dbReference>
<gene>
    <name evidence="9" type="primary">acoR_3</name>
    <name evidence="8" type="ORF">BJL90_11410</name>
    <name evidence="9" type="ORF">CLFO_11910</name>
</gene>
<dbReference type="CDD" id="cd00130">
    <property type="entry name" value="PAS"/>
    <property type="match status" value="1"/>
</dbReference>
<dbReference type="NCBIfam" id="TIGR00229">
    <property type="entry name" value="sensory_box"/>
    <property type="match status" value="1"/>
</dbReference>
<dbReference type="InterPro" id="IPR013767">
    <property type="entry name" value="PAS_fold"/>
</dbReference>
<dbReference type="PROSITE" id="PS50112">
    <property type="entry name" value="PAS"/>
    <property type="match status" value="1"/>
</dbReference>
<keyword evidence="10" id="KW-1185">Reference proteome</keyword>
<organism evidence="9 11">
    <name type="scientific">Clostridium formicaceticum</name>
    <dbReference type="NCBI Taxonomy" id="1497"/>
    <lineage>
        <taxon>Bacteria</taxon>
        <taxon>Bacillati</taxon>
        <taxon>Bacillota</taxon>
        <taxon>Clostridia</taxon>
        <taxon>Eubacteriales</taxon>
        <taxon>Clostridiaceae</taxon>
        <taxon>Clostridium</taxon>
    </lineage>
</organism>
<dbReference type="GO" id="GO:0043565">
    <property type="term" value="F:sequence-specific DNA binding"/>
    <property type="evidence" value="ECO:0007669"/>
    <property type="project" value="InterPro"/>
</dbReference>
<dbReference type="SMART" id="SM00091">
    <property type="entry name" value="PAS"/>
    <property type="match status" value="1"/>
</dbReference>
<dbReference type="InterPro" id="IPR002078">
    <property type="entry name" value="Sigma_54_int"/>
</dbReference>
<evidence type="ECO:0000256" key="3">
    <source>
        <dbReference type="ARBA" id="ARBA00023015"/>
    </source>
</evidence>
<accession>A0AAC9RJY9</accession>